<feature type="signal peptide" evidence="6">
    <location>
        <begin position="1"/>
        <end position="21"/>
    </location>
</feature>
<feature type="domain" description="RagB/SusD" evidence="7">
    <location>
        <begin position="290"/>
        <end position="632"/>
    </location>
</feature>
<dbReference type="PROSITE" id="PS51257">
    <property type="entry name" value="PROKAR_LIPOPROTEIN"/>
    <property type="match status" value="1"/>
</dbReference>
<sequence>MKKKHLLYSACMLALASLSSCENFLDKEPLDKQTNDTYWQTETSLRTYAQDFYSSYFKGYGTDYTVFGGYFSGDDYTDDFINLNNANTYSAGYIYFPTSATTDWNSKTSIWSDNYSIIYKANVMIEKIPGMNISEEAKNHWTGVAKYFRAMAYSALLKSYGGVPYIDKVIDPADETLYKDRDPYLFVAQKVLDDFQYALDNVRNDDTKRQVNRYVVGAYMSRELLYHATWLKYHGTTVGPTSETVADSDIKALLQGAINGANAVMGSGIYKIGNTYNALFTTDNLANNPEVIWYREYTTGLQCNALMSYNGPEDQTQGGVTQNVIESYLCTDGLPIEQSPLYEGKDDPSIWNSFKNRDPRLYQTVADSLRIMSALGTNYSAGTSPTGYATKKFLNDEWFEASSPFVTGILSPADAPCIRYAEVLLNYVEARYEIARVGGDAFTQEDLDKSINQLRQRQLTKWGSTEAETMPQVQLGNGNIIVNGVAINDPARDPEVDPVLWEIRRERRIELIMEGRRGEDLRRWAKFEYLNSENADGTPTKTFLGAYVNVADYEGMKSKNEKGDRVLFLFDPADPTNKDTDKGYINYLQGDDLRIFNKGDLNSERYYLRAIPADQITVYKDKGYTLTQNPGW</sequence>
<protein>
    <submittedName>
        <fullName evidence="9">RagB/SusD family nutrient uptake outer membrane protein</fullName>
    </submittedName>
</protein>
<comment type="caution">
    <text evidence="9">The sequence shown here is derived from an EMBL/GenBank/DDBJ whole genome shotgun (WGS) entry which is preliminary data.</text>
</comment>
<feature type="domain" description="SusD-like N-terminal" evidence="8">
    <location>
        <begin position="24"/>
        <end position="220"/>
    </location>
</feature>
<name>A0ABS2DXD2_9BACT</name>
<keyword evidence="5" id="KW-0998">Cell outer membrane</keyword>
<evidence type="ECO:0000256" key="1">
    <source>
        <dbReference type="ARBA" id="ARBA00004442"/>
    </source>
</evidence>
<keyword evidence="3 6" id="KW-0732">Signal</keyword>
<feature type="chain" id="PRO_5047486509" evidence="6">
    <location>
        <begin position="22"/>
        <end position="632"/>
    </location>
</feature>
<evidence type="ECO:0000259" key="8">
    <source>
        <dbReference type="Pfam" id="PF14322"/>
    </source>
</evidence>
<dbReference type="Gene3D" id="1.25.40.390">
    <property type="match status" value="1"/>
</dbReference>
<keyword evidence="10" id="KW-1185">Reference proteome</keyword>
<accession>A0ABS2DXD2</accession>
<evidence type="ECO:0000313" key="9">
    <source>
        <dbReference type="EMBL" id="MBM6733921.1"/>
    </source>
</evidence>
<reference evidence="9 10" key="1">
    <citation type="journal article" date="2021" name="Sci. Rep.">
        <title>The distribution of antibiotic resistance genes in chicken gut microbiota commensals.</title>
        <authorList>
            <person name="Juricova H."/>
            <person name="Matiasovicova J."/>
            <person name="Kubasova T."/>
            <person name="Cejkova D."/>
            <person name="Rychlik I."/>
        </authorList>
    </citation>
    <scope>NUCLEOTIDE SEQUENCE [LARGE SCALE GENOMIC DNA]</scope>
    <source>
        <strain evidence="9 10">An772</strain>
    </source>
</reference>
<evidence type="ECO:0000256" key="3">
    <source>
        <dbReference type="ARBA" id="ARBA00022729"/>
    </source>
</evidence>
<evidence type="ECO:0000256" key="4">
    <source>
        <dbReference type="ARBA" id="ARBA00023136"/>
    </source>
</evidence>
<dbReference type="InterPro" id="IPR011990">
    <property type="entry name" value="TPR-like_helical_dom_sf"/>
</dbReference>
<evidence type="ECO:0000256" key="6">
    <source>
        <dbReference type="SAM" id="SignalP"/>
    </source>
</evidence>
<evidence type="ECO:0000256" key="5">
    <source>
        <dbReference type="ARBA" id="ARBA00023237"/>
    </source>
</evidence>
<evidence type="ECO:0000256" key="2">
    <source>
        <dbReference type="ARBA" id="ARBA00006275"/>
    </source>
</evidence>
<dbReference type="Proteomes" id="UP000766986">
    <property type="component" value="Unassembled WGS sequence"/>
</dbReference>
<organism evidence="9 10">
    <name type="scientific">Mediterranea massiliensis</name>
    <dbReference type="NCBI Taxonomy" id="1841865"/>
    <lineage>
        <taxon>Bacteria</taxon>
        <taxon>Pseudomonadati</taxon>
        <taxon>Bacteroidota</taxon>
        <taxon>Bacteroidia</taxon>
        <taxon>Bacteroidales</taxon>
        <taxon>Bacteroidaceae</taxon>
        <taxon>Mediterranea</taxon>
    </lineage>
</organism>
<dbReference type="SUPFAM" id="SSF48452">
    <property type="entry name" value="TPR-like"/>
    <property type="match status" value="1"/>
</dbReference>
<dbReference type="InterPro" id="IPR012944">
    <property type="entry name" value="SusD_RagB_dom"/>
</dbReference>
<comment type="similarity">
    <text evidence="2">Belongs to the SusD family.</text>
</comment>
<dbReference type="InterPro" id="IPR033985">
    <property type="entry name" value="SusD-like_N"/>
</dbReference>
<evidence type="ECO:0000259" key="7">
    <source>
        <dbReference type="Pfam" id="PF07980"/>
    </source>
</evidence>
<dbReference type="RefSeq" id="WP_205094468.1">
    <property type="nucleotide sequence ID" value="NZ_JACLYZ010000002.1"/>
</dbReference>
<gene>
    <name evidence="9" type="ORF">H7U35_01585</name>
</gene>
<proteinExistence type="inferred from homology"/>
<dbReference type="EMBL" id="JACLYZ010000002">
    <property type="protein sequence ID" value="MBM6733921.1"/>
    <property type="molecule type" value="Genomic_DNA"/>
</dbReference>
<evidence type="ECO:0000313" key="10">
    <source>
        <dbReference type="Proteomes" id="UP000766986"/>
    </source>
</evidence>
<comment type="subcellular location">
    <subcellularLocation>
        <location evidence="1">Cell outer membrane</location>
    </subcellularLocation>
</comment>
<dbReference type="Pfam" id="PF07980">
    <property type="entry name" value="SusD_RagB"/>
    <property type="match status" value="1"/>
</dbReference>
<keyword evidence="4" id="KW-0472">Membrane</keyword>
<dbReference type="Pfam" id="PF14322">
    <property type="entry name" value="SusD-like_3"/>
    <property type="match status" value="1"/>
</dbReference>